<gene>
    <name evidence="3" type="ORF">C5Y96_18995</name>
</gene>
<evidence type="ECO:0000256" key="1">
    <source>
        <dbReference type="SAM" id="Phobius"/>
    </source>
</evidence>
<evidence type="ECO:0000259" key="2">
    <source>
        <dbReference type="PROSITE" id="PS50965"/>
    </source>
</evidence>
<evidence type="ECO:0000313" key="3">
    <source>
        <dbReference type="EMBL" id="PQO27615.1"/>
    </source>
</evidence>
<dbReference type="AlphaFoldDB" id="A0A2S8F624"/>
<dbReference type="InterPro" id="IPR011528">
    <property type="entry name" value="NERD"/>
</dbReference>
<comment type="caution">
    <text evidence="3">The sequence shown here is derived from an EMBL/GenBank/DDBJ whole genome shotgun (WGS) entry which is preliminary data.</text>
</comment>
<dbReference type="EMBL" id="PUIA01000057">
    <property type="protein sequence ID" value="PQO27615.1"/>
    <property type="molecule type" value="Genomic_DNA"/>
</dbReference>
<name>A0A2S8F624_9BACT</name>
<proteinExistence type="predicted"/>
<protein>
    <recommendedName>
        <fullName evidence="2">NERD domain-containing protein</fullName>
    </recommendedName>
</protein>
<evidence type="ECO:0000313" key="4">
    <source>
        <dbReference type="Proteomes" id="UP000240009"/>
    </source>
</evidence>
<feature type="transmembrane region" description="Helical" evidence="1">
    <location>
        <begin position="12"/>
        <end position="40"/>
    </location>
</feature>
<feature type="transmembrane region" description="Helical" evidence="1">
    <location>
        <begin position="76"/>
        <end position="95"/>
    </location>
</feature>
<dbReference type="Pfam" id="PF08378">
    <property type="entry name" value="NERD"/>
    <property type="match status" value="1"/>
</dbReference>
<sequence>MRSSTERPKEFMLANLLAAILPVGLLFLGVVCVLIPMLLWRRSVSRHKRESPLTRNMLRPPGYSLGLKVDDLSEEISFYLLSIMAAPVLLFSLHISQSYFGGEPESYVRATGMCLVGLVIILFIARRLNQLLKERRQKRLGFEGEMFTGEELNQLMLNGCRVFHDIEFPYGNIDHVVVGKSGVYSVNTKMRGKPKVGEGRAEVIVDHDKEVIRFPDWDYKIPVAQLETEAKWLSQFLTSSTGESIAVEPMLALPGWYIKDRIGRGAAFVFNPQSPKRFFVQNRQVLTETQIKKITHQLEQLCRNVKPSFREDKSWSSKQIATSKS</sequence>
<accession>A0A2S8F624</accession>
<dbReference type="PROSITE" id="PS50965">
    <property type="entry name" value="NERD"/>
    <property type="match status" value="1"/>
</dbReference>
<keyword evidence="1" id="KW-0812">Transmembrane</keyword>
<dbReference type="Proteomes" id="UP000240009">
    <property type="component" value="Unassembled WGS sequence"/>
</dbReference>
<organism evidence="3 4">
    <name type="scientific">Blastopirellula marina</name>
    <dbReference type="NCBI Taxonomy" id="124"/>
    <lineage>
        <taxon>Bacteria</taxon>
        <taxon>Pseudomonadati</taxon>
        <taxon>Planctomycetota</taxon>
        <taxon>Planctomycetia</taxon>
        <taxon>Pirellulales</taxon>
        <taxon>Pirellulaceae</taxon>
        <taxon>Blastopirellula</taxon>
    </lineage>
</organism>
<reference evidence="3 4" key="1">
    <citation type="submission" date="2018-02" db="EMBL/GenBank/DDBJ databases">
        <title>Comparative genomes isolates from brazilian mangrove.</title>
        <authorList>
            <person name="Araujo J.E."/>
            <person name="Taketani R.G."/>
            <person name="Silva M.C.P."/>
            <person name="Loureco M.V."/>
            <person name="Andreote F.D."/>
        </authorList>
    </citation>
    <scope>NUCLEOTIDE SEQUENCE [LARGE SCALE GENOMIC DNA]</scope>
    <source>
        <strain evidence="3 4">HEX-2 MGV</strain>
    </source>
</reference>
<feature type="domain" description="NERD" evidence="2">
    <location>
        <begin position="140"/>
        <end position="256"/>
    </location>
</feature>
<keyword evidence="1" id="KW-1133">Transmembrane helix</keyword>
<keyword evidence="1" id="KW-0472">Membrane</keyword>
<feature type="transmembrane region" description="Helical" evidence="1">
    <location>
        <begin position="107"/>
        <end position="125"/>
    </location>
</feature>